<organism evidence="3 4">
    <name type="scientific">Brachybacterium hainanense</name>
    <dbReference type="NCBI Taxonomy" id="1541174"/>
    <lineage>
        <taxon>Bacteria</taxon>
        <taxon>Bacillati</taxon>
        <taxon>Actinomycetota</taxon>
        <taxon>Actinomycetes</taxon>
        <taxon>Micrococcales</taxon>
        <taxon>Dermabacteraceae</taxon>
        <taxon>Brachybacterium</taxon>
    </lineage>
</organism>
<comment type="caution">
    <text evidence="3">The sequence shown here is derived from an EMBL/GenBank/DDBJ whole genome shotgun (WGS) entry which is preliminary data.</text>
</comment>
<evidence type="ECO:0000256" key="2">
    <source>
        <dbReference type="SAM" id="Phobius"/>
    </source>
</evidence>
<evidence type="ECO:0000313" key="4">
    <source>
        <dbReference type="Proteomes" id="UP001589793"/>
    </source>
</evidence>
<keyword evidence="2" id="KW-0472">Membrane</keyword>
<dbReference type="Pfam" id="PF14012">
    <property type="entry name" value="DUF4229"/>
    <property type="match status" value="1"/>
</dbReference>
<dbReference type="EMBL" id="JBHLSV010000030">
    <property type="protein sequence ID" value="MFC0675824.1"/>
    <property type="molecule type" value="Genomic_DNA"/>
</dbReference>
<feature type="region of interest" description="Disordered" evidence="1">
    <location>
        <begin position="66"/>
        <end position="152"/>
    </location>
</feature>
<name>A0ABV6RFS3_9MICO</name>
<accession>A0ABV6RFS3</accession>
<dbReference type="RefSeq" id="WP_376982857.1">
    <property type="nucleotide sequence ID" value="NZ_JBHLSV010000030.1"/>
</dbReference>
<feature type="compositionally biased region" description="Acidic residues" evidence="1">
    <location>
        <begin position="76"/>
        <end position="90"/>
    </location>
</feature>
<proteinExistence type="predicted"/>
<dbReference type="InterPro" id="IPR025323">
    <property type="entry name" value="DUF4229"/>
</dbReference>
<reference evidence="3 4" key="1">
    <citation type="submission" date="2024-09" db="EMBL/GenBank/DDBJ databases">
        <authorList>
            <person name="Sun Q."/>
            <person name="Mori K."/>
        </authorList>
    </citation>
    <scope>NUCLEOTIDE SEQUENCE [LARGE SCALE GENOMIC DNA]</scope>
    <source>
        <strain evidence="3 4">CICC 10874</strain>
    </source>
</reference>
<evidence type="ECO:0000313" key="3">
    <source>
        <dbReference type="EMBL" id="MFC0675824.1"/>
    </source>
</evidence>
<dbReference type="Proteomes" id="UP001589793">
    <property type="component" value="Unassembled WGS sequence"/>
</dbReference>
<gene>
    <name evidence="3" type="ORF">ACFFF6_17885</name>
</gene>
<protein>
    <submittedName>
        <fullName evidence="3">DUF4229 domain-containing protein</fullName>
    </submittedName>
</protein>
<keyword evidence="4" id="KW-1185">Reference proteome</keyword>
<keyword evidence="2" id="KW-0812">Transmembrane</keyword>
<keyword evidence="2" id="KW-1133">Transmembrane helix</keyword>
<evidence type="ECO:0000256" key="1">
    <source>
        <dbReference type="SAM" id="MobiDB-lite"/>
    </source>
</evidence>
<feature type="transmembrane region" description="Helical" evidence="2">
    <location>
        <begin position="5"/>
        <end position="24"/>
    </location>
</feature>
<feature type="transmembrane region" description="Helical" evidence="2">
    <location>
        <begin position="30"/>
        <end position="50"/>
    </location>
</feature>
<sequence>MRDLLLYSVLRLGMFAAVWLLLIYLGGMHYLLAGAFAALITMLLSILFLGRSRNGAALRWQAADEARRARRAEQVPESEADAAEEDALVDEAEHRGSAEHGPASASMVPRQGAPRPRHGTGPDRPDGGAEASDGGAGASGRGAEDEAEQQQD</sequence>